<dbReference type="Pfam" id="PF00651">
    <property type="entry name" value="BTB"/>
    <property type="match status" value="1"/>
</dbReference>
<dbReference type="PANTHER" id="PTHR22872">
    <property type="entry name" value="BTK-BINDING PROTEIN-RELATED"/>
    <property type="match status" value="1"/>
</dbReference>
<dbReference type="PROSITE" id="PS50297">
    <property type="entry name" value="ANK_REP_REGION"/>
    <property type="match status" value="2"/>
</dbReference>
<dbReference type="InterPro" id="IPR011333">
    <property type="entry name" value="SKP1/BTB/POZ_sf"/>
</dbReference>
<dbReference type="InterPro" id="IPR051625">
    <property type="entry name" value="Signaling_Regulatory_Domain"/>
</dbReference>
<gene>
    <name evidence="6" type="ORF">HHI36_000390</name>
</gene>
<dbReference type="SUPFAM" id="SSF50985">
    <property type="entry name" value="RCC1/BLIP-II"/>
    <property type="match status" value="1"/>
</dbReference>
<dbReference type="InterPro" id="IPR009091">
    <property type="entry name" value="RCC1/BLIP-II"/>
</dbReference>
<evidence type="ECO:0000256" key="4">
    <source>
        <dbReference type="SAM" id="MobiDB-lite"/>
    </source>
</evidence>
<feature type="repeat" description="RCC1" evidence="3">
    <location>
        <begin position="199"/>
        <end position="252"/>
    </location>
</feature>
<dbReference type="PROSITE" id="PS50012">
    <property type="entry name" value="RCC1_3"/>
    <property type="match status" value="3"/>
</dbReference>
<dbReference type="PROSITE" id="PS50088">
    <property type="entry name" value="ANK_REPEAT"/>
    <property type="match status" value="2"/>
</dbReference>
<feature type="region of interest" description="Disordered" evidence="4">
    <location>
        <begin position="637"/>
        <end position="661"/>
    </location>
</feature>
<evidence type="ECO:0000256" key="2">
    <source>
        <dbReference type="PROSITE-ProRule" id="PRU00023"/>
    </source>
</evidence>
<dbReference type="InterPro" id="IPR002110">
    <property type="entry name" value="Ankyrin_rpt"/>
</dbReference>
<keyword evidence="1" id="KW-0677">Repeat</keyword>
<dbReference type="Gene3D" id="2.130.10.30">
    <property type="entry name" value="Regulator of chromosome condensation 1/beta-lactamase-inhibitor protein II"/>
    <property type="match status" value="1"/>
</dbReference>
<dbReference type="InterPro" id="IPR000210">
    <property type="entry name" value="BTB/POZ_dom"/>
</dbReference>
<dbReference type="EMBL" id="JABFTP020000185">
    <property type="protein sequence ID" value="KAL3285870.1"/>
    <property type="molecule type" value="Genomic_DNA"/>
</dbReference>
<feature type="domain" description="BTB" evidence="5">
    <location>
        <begin position="559"/>
        <end position="620"/>
    </location>
</feature>
<sequence length="661" mass="74063">MNKTQVLYRDCTENCRSVSHGDVISAAITKRCISDLELCSYLNYICTNCESVKDSVGRTALHLAASCGRIELVRWLVKIRNANINLKDEESGYTPLHRSLFYGKIHVAVELMKLGANSSIYDMDSLTAVEHVTKDGHKPLDCYSGNLYTWGLNNNNSLGSFSSRTIPESLDIFHKRYPEARVQQVCIDKFHSLIISTDGDAYSCGHGLGGRLGLGTEQTVVVPTKIDFQSSEKLYVLKASIARDHCLFLTYDGRGDTVLYSCGSNKYKVLGLSPAPEKVLIPRKIKKTFQQSVDGISTGRFHSAVWTSSALYTWGLNAGQLGHEPISGNYFVNVPKQVKVINAENCSIKQVASSDGAIAIMNVKGDIYVLHEYQCRKIASKLLNVVDIAVIGGNLNTSSDKDLKNELAKELKVLVRTNVGNLLLWQESDQQLCRCIFSIPRTIVVHQMTININEVLFVTDFGEAFRGVIKPRKKKTLLEKKNAFHNFLVREECVTIKLSKFPRIHRGISIVSDPRGEDYCVIQASPYNQDLHQDIPPTGDLKKCLSVLLEDANEEDNIHDVQIKIGSNVFPAHKYVLAHSSQILQNLFQDESELILKDVNVDLFEQMLLFMYTGDCDLLLVGKCPERFRKYCAGYSDSKENEDNLSTNNKNEKKRNPSKIL</sequence>
<proteinExistence type="predicted"/>
<organism evidence="6 7">
    <name type="scientific">Cryptolaemus montrouzieri</name>
    <dbReference type="NCBI Taxonomy" id="559131"/>
    <lineage>
        <taxon>Eukaryota</taxon>
        <taxon>Metazoa</taxon>
        <taxon>Ecdysozoa</taxon>
        <taxon>Arthropoda</taxon>
        <taxon>Hexapoda</taxon>
        <taxon>Insecta</taxon>
        <taxon>Pterygota</taxon>
        <taxon>Neoptera</taxon>
        <taxon>Endopterygota</taxon>
        <taxon>Coleoptera</taxon>
        <taxon>Polyphaga</taxon>
        <taxon>Cucujiformia</taxon>
        <taxon>Coccinelloidea</taxon>
        <taxon>Coccinellidae</taxon>
        <taxon>Scymninae</taxon>
        <taxon>Scymnini</taxon>
        <taxon>Cryptolaemus</taxon>
    </lineage>
</organism>
<dbReference type="SUPFAM" id="SSF54695">
    <property type="entry name" value="POZ domain"/>
    <property type="match status" value="1"/>
</dbReference>
<feature type="repeat" description="ANK" evidence="2">
    <location>
        <begin position="91"/>
        <end position="123"/>
    </location>
</feature>
<accession>A0ABD2P4V9</accession>
<protein>
    <recommendedName>
        <fullName evidence="5">BTB domain-containing protein</fullName>
    </recommendedName>
</protein>
<dbReference type="PANTHER" id="PTHR22872:SF2">
    <property type="entry name" value="INHIBITOR OF BRUTON TYROSINE KINASE"/>
    <property type="match status" value="1"/>
</dbReference>
<dbReference type="Pfam" id="PF12796">
    <property type="entry name" value="Ank_2"/>
    <property type="match status" value="1"/>
</dbReference>
<dbReference type="PROSITE" id="PS50097">
    <property type="entry name" value="BTB"/>
    <property type="match status" value="1"/>
</dbReference>
<dbReference type="Proteomes" id="UP001516400">
    <property type="component" value="Unassembled WGS sequence"/>
</dbReference>
<feature type="repeat" description="RCC1" evidence="3">
    <location>
        <begin position="257"/>
        <end position="309"/>
    </location>
</feature>
<name>A0ABD2P4V9_9CUCU</name>
<dbReference type="SMART" id="SM00225">
    <property type="entry name" value="BTB"/>
    <property type="match status" value="1"/>
</dbReference>
<evidence type="ECO:0000313" key="6">
    <source>
        <dbReference type="EMBL" id="KAL3285870.1"/>
    </source>
</evidence>
<comment type="caution">
    <text evidence="6">The sequence shown here is derived from an EMBL/GenBank/DDBJ whole genome shotgun (WGS) entry which is preliminary data.</text>
</comment>
<dbReference type="SUPFAM" id="SSF48403">
    <property type="entry name" value="Ankyrin repeat"/>
    <property type="match status" value="1"/>
</dbReference>
<dbReference type="AlphaFoldDB" id="A0ABD2P4V9"/>
<feature type="repeat" description="ANK" evidence="2">
    <location>
        <begin position="56"/>
        <end position="89"/>
    </location>
</feature>
<dbReference type="Pfam" id="PF00415">
    <property type="entry name" value="RCC1"/>
    <property type="match status" value="2"/>
</dbReference>
<reference evidence="6 7" key="1">
    <citation type="journal article" date="2021" name="BMC Biol.">
        <title>Horizontally acquired antibacterial genes associated with adaptive radiation of ladybird beetles.</title>
        <authorList>
            <person name="Li H.S."/>
            <person name="Tang X.F."/>
            <person name="Huang Y.H."/>
            <person name="Xu Z.Y."/>
            <person name="Chen M.L."/>
            <person name="Du X.Y."/>
            <person name="Qiu B.Y."/>
            <person name="Chen P.T."/>
            <person name="Zhang W."/>
            <person name="Slipinski A."/>
            <person name="Escalona H.E."/>
            <person name="Waterhouse R.M."/>
            <person name="Zwick A."/>
            <person name="Pang H."/>
        </authorList>
    </citation>
    <scope>NUCLEOTIDE SEQUENCE [LARGE SCALE GENOMIC DNA]</scope>
    <source>
        <strain evidence="6">SYSU2018</strain>
    </source>
</reference>
<keyword evidence="7" id="KW-1185">Reference proteome</keyword>
<dbReference type="SMART" id="SM00248">
    <property type="entry name" value="ANK"/>
    <property type="match status" value="2"/>
</dbReference>
<dbReference type="Gene3D" id="3.30.710.10">
    <property type="entry name" value="Potassium Channel Kv1.1, Chain A"/>
    <property type="match status" value="1"/>
</dbReference>
<evidence type="ECO:0000256" key="1">
    <source>
        <dbReference type="ARBA" id="ARBA00022737"/>
    </source>
</evidence>
<keyword evidence="2" id="KW-0040">ANK repeat</keyword>
<evidence type="ECO:0000313" key="7">
    <source>
        <dbReference type="Proteomes" id="UP001516400"/>
    </source>
</evidence>
<dbReference type="InterPro" id="IPR000408">
    <property type="entry name" value="Reg_chr_condens"/>
</dbReference>
<feature type="repeat" description="RCC1" evidence="3">
    <location>
        <begin position="145"/>
        <end position="198"/>
    </location>
</feature>
<evidence type="ECO:0000259" key="5">
    <source>
        <dbReference type="PROSITE" id="PS50097"/>
    </source>
</evidence>
<dbReference type="Gene3D" id="1.25.40.20">
    <property type="entry name" value="Ankyrin repeat-containing domain"/>
    <property type="match status" value="1"/>
</dbReference>
<dbReference type="InterPro" id="IPR036770">
    <property type="entry name" value="Ankyrin_rpt-contain_sf"/>
</dbReference>
<evidence type="ECO:0000256" key="3">
    <source>
        <dbReference type="PROSITE-ProRule" id="PRU00235"/>
    </source>
</evidence>